<dbReference type="InterPro" id="IPR037445">
    <property type="entry name" value="MAGE"/>
</dbReference>
<dbReference type="EMBL" id="AMYB01000013">
    <property type="protein sequence ID" value="OAC97677.1"/>
    <property type="molecule type" value="Genomic_DNA"/>
</dbReference>
<feature type="compositionally biased region" description="Low complexity" evidence="1">
    <location>
        <begin position="123"/>
        <end position="153"/>
    </location>
</feature>
<dbReference type="GO" id="GO:0005634">
    <property type="term" value="C:nucleus"/>
    <property type="evidence" value="ECO:0007669"/>
    <property type="project" value="TreeGrafter"/>
</dbReference>
<dbReference type="Gene3D" id="1.10.10.1210">
    <property type="entry name" value="MAGE homology domain, winged helix WH2 motif"/>
    <property type="match status" value="1"/>
</dbReference>
<dbReference type="OrthoDB" id="205198at2759"/>
<feature type="region of interest" description="Disordered" evidence="1">
    <location>
        <begin position="119"/>
        <end position="164"/>
    </location>
</feature>
<dbReference type="PROSITE" id="PS50838">
    <property type="entry name" value="MAGE"/>
    <property type="match status" value="1"/>
</dbReference>
<reference evidence="3 4" key="1">
    <citation type="submission" date="2015-06" db="EMBL/GenBank/DDBJ databases">
        <title>Expansion of signal transduction pathways in fungi by whole-genome duplication.</title>
        <authorList>
            <consortium name="DOE Joint Genome Institute"/>
            <person name="Corrochano L.M."/>
            <person name="Kuo A."/>
            <person name="Marcet-Houben M."/>
            <person name="Polaino S."/>
            <person name="Salamov A."/>
            <person name="Villalobos J.M."/>
            <person name="Alvarez M.I."/>
            <person name="Avalos J."/>
            <person name="Benito E.P."/>
            <person name="Benoit I."/>
            <person name="Burger G."/>
            <person name="Camino L.P."/>
            <person name="Canovas D."/>
            <person name="Cerda-Olmedo E."/>
            <person name="Cheng J.-F."/>
            <person name="Dominguez A."/>
            <person name="Elias M."/>
            <person name="Eslava A.P."/>
            <person name="Glaser F."/>
            <person name="Grimwood J."/>
            <person name="Gutierrez G."/>
            <person name="Heitman J."/>
            <person name="Henrissat B."/>
            <person name="Iturriaga E.A."/>
            <person name="Lang B.F."/>
            <person name="Lavin J.L."/>
            <person name="Lee S."/>
            <person name="Li W."/>
            <person name="Lindquist E."/>
            <person name="Lopez-Garcia S."/>
            <person name="Luque E.M."/>
            <person name="Marcos A.T."/>
            <person name="Martin J."/>
            <person name="Mccluskey K."/>
            <person name="Medina H.R."/>
            <person name="Miralles-Duran A."/>
            <person name="Miyazaki A."/>
            <person name="Munoz-Torres E."/>
            <person name="Oguiza J.A."/>
            <person name="Ohm R."/>
            <person name="Olmedo M."/>
            <person name="Orejas M."/>
            <person name="Ortiz-Castellanos L."/>
            <person name="Pisabarro A.G."/>
            <person name="Rodriguez-Romero J."/>
            <person name="Ruiz-Herrera J."/>
            <person name="Ruiz-Vazquez R."/>
            <person name="Sanz C."/>
            <person name="Schackwitz W."/>
            <person name="Schmutz J."/>
            <person name="Shahriari M."/>
            <person name="Shelest E."/>
            <person name="Silva-Franco F."/>
            <person name="Soanes D."/>
            <person name="Syed K."/>
            <person name="Tagua V.G."/>
            <person name="Talbot N.J."/>
            <person name="Thon M."/>
            <person name="De Vries R.P."/>
            <person name="Wiebenga A."/>
            <person name="Yadav J.S."/>
            <person name="Braun E.L."/>
            <person name="Baker S."/>
            <person name="Garre V."/>
            <person name="Horwitz B."/>
            <person name="Torres-Martinez S."/>
            <person name="Idnurm A."/>
            <person name="Herrera-Estrella A."/>
            <person name="Gabaldon T."/>
            <person name="Grigoriev I.V."/>
        </authorList>
    </citation>
    <scope>NUCLEOTIDE SEQUENCE [LARGE SCALE GENOMIC DNA]</scope>
    <source>
        <strain evidence="3 4">CBS 277.49</strain>
    </source>
</reference>
<evidence type="ECO:0000313" key="3">
    <source>
        <dbReference type="EMBL" id="OAC97677.1"/>
    </source>
</evidence>
<dbReference type="VEuPathDB" id="FungiDB:MUCCIDRAFT_157572"/>
<dbReference type="PANTHER" id="PTHR11736:SF14">
    <property type="entry name" value="NSE3 HOMOLOG, SMC5-SMC6 COMPLEX COMPONENT"/>
    <property type="match status" value="1"/>
</dbReference>
<dbReference type="Gene3D" id="1.10.10.1200">
    <property type="entry name" value="MAGE homology domain, winged helix WH1 motif"/>
    <property type="match status" value="1"/>
</dbReference>
<sequence length="315" mass="35836">MPRNNKRARLEESSEDEYGEETTTRASSSSAAAASSSQRVKLQPDIDNADFTEDLERVVKAVCRYALSCEYKKKTIRREDLTKLLSEPLKKLLNSVLSRAQEKLRHVFGFELVELPNMKEKSNQSQTQRNGGSSSTQTQQDTQQTQQQVSSTQALRRPPGGSSGTYVLRSILKEEYRTPDIVERPSREYQLTGILYVILVLLFINGQSMNTADLNGHMDRLKLTKTIHGVEGIKTREELLSEFQKDNYLRRTKLPDPDTDEPQFTYTWGPRAMVEVGHAGITAFVISFFGDDLEEDTKQDLSRKIFKQAGYVQQQ</sequence>
<dbReference type="InterPro" id="IPR041899">
    <property type="entry name" value="MAGE_WH2"/>
</dbReference>
<accession>A0A168GGU9</accession>
<comment type="caution">
    <text evidence="3">The sequence shown here is derived from an EMBL/GenBank/DDBJ whole genome shotgun (WGS) entry which is preliminary data.</text>
</comment>
<dbReference type="STRING" id="747725.A0A168GGU9"/>
<dbReference type="Proteomes" id="UP000077051">
    <property type="component" value="Unassembled WGS sequence"/>
</dbReference>
<gene>
    <name evidence="3" type="ORF">MUCCIDRAFT_157572</name>
</gene>
<evidence type="ECO:0000256" key="1">
    <source>
        <dbReference type="SAM" id="MobiDB-lite"/>
    </source>
</evidence>
<dbReference type="AlphaFoldDB" id="A0A168GGU9"/>
<dbReference type="PANTHER" id="PTHR11736">
    <property type="entry name" value="MELANOMA-ASSOCIATED ANTIGEN MAGE ANTIGEN"/>
    <property type="match status" value="1"/>
</dbReference>
<name>A0A168GGU9_MUCCL</name>
<evidence type="ECO:0000259" key="2">
    <source>
        <dbReference type="PROSITE" id="PS50838"/>
    </source>
</evidence>
<keyword evidence="4" id="KW-1185">Reference proteome</keyword>
<organism evidence="3 4">
    <name type="scientific">Mucor lusitanicus CBS 277.49</name>
    <dbReference type="NCBI Taxonomy" id="747725"/>
    <lineage>
        <taxon>Eukaryota</taxon>
        <taxon>Fungi</taxon>
        <taxon>Fungi incertae sedis</taxon>
        <taxon>Mucoromycota</taxon>
        <taxon>Mucoromycotina</taxon>
        <taxon>Mucoromycetes</taxon>
        <taxon>Mucorales</taxon>
        <taxon>Mucorineae</taxon>
        <taxon>Mucoraceae</taxon>
        <taxon>Mucor</taxon>
    </lineage>
</organism>
<feature type="region of interest" description="Disordered" evidence="1">
    <location>
        <begin position="1"/>
        <end position="41"/>
    </location>
</feature>
<dbReference type="InterPro" id="IPR041898">
    <property type="entry name" value="MAGE_WH1"/>
</dbReference>
<dbReference type="Pfam" id="PF01454">
    <property type="entry name" value="MAGE"/>
    <property type="match status" value="1"/>
</dbReference>
<protein>
    <recommendedName>
        <fullName evidence="2">MAGE domain-containing protein</fullName>
    </recommendedName>
</protein>
<evidence type="ECO:0000313" key="4">
    <source>
        <dbReference type="Proteomes" id="UP000077051"/>
    </source>
</evidence>
<dbReference type="InterPro" id="IPR002190">
    <property type="entry name" value="MHD_dom"/>
</dbReference>
<feature type="domain" description="MAGE" evidence="2">
    <location>
        <begin position="55"/>
        <end position="292"/>
    </location>
</feature>
<dbReference type="SMART" id="SM01373">
    <property type="entry name" value="MAGE"/>
    <property type="match status" value="1"/>
</dbReference>
<proteinExistence type="predicted"/>
<feature type="compositionally biased region" description="Low complexity" evidence="1">
    <location>
        <begin position="24"/>
        <end position="37"/>
    </location>
</feature>